<dbReference type="PROSITE" id="PS00178">
    <property type="entry name" value="AA_TRNA_LIGASE_I"/>
    <property type="match status" value="1"/>
</dbReference>
<dbReference type="PANTHER" id="PTHR11946:SF93">
    <property type="entry name" value="VALINE--TRNA LIGASE, CHLOROPLASTIC_MITOCHONDRIAL 2"/>
    <property type="match status" value="1"/>
</dbReference>
<dbReference type="Pfam" id="PF08264">
    <property type="entry name" value="Anticodon_1"/>
    <property type="match status" value="1"/>
</dbReference>
<dbReference type="FunFam" id="3.40.50.620:FF:000032">
    <property type="entry name" value="Valine--tRNA ligase"/>
    <property type="match status" value="1"/>
</dbReference>
<dbReference type="InterPro" id="IPR002303">
    <property type="entry name" value="Valyl-tRNA_ligase"/>
</dbReference>
<dbReference type="GO" id="GO:0004832">
    <property type="term" value="F:valine-tRNA ligase activity"/>
    <property type="evidence" value="ECO:0007669"/>
    <property type="project" value="UniProtKB-EC"/>
</dbReference>
<dbReference type="InterPro" id="IPR036768">
    <property type="entry name" value="PolIII_chi_sf"/>
</dbReference>
<evidence type="ECO:0000256" key="14">
    <source>
        <dbReference type="RuleBase" id="RU363035"/>
    </source>
</evidence>
<dbReference type="SUPFAM" id="SSF46589">
    <property type="entry name" value="tRNA-binding arm"/>
    <property type="match status" value="1"/>
</dbReference>
<evidence type="ECO:0000256" key="10">
    <source>
        <dbReference type="ARBA" id="ARBA00023054"/>
    </source>
</evidence>
<evidence type="ECO:0000256" key="5">
    <source>
        <dbReference type="ARBA" id="ARBA00022490"/>
    </source>
</evidence>
<keyword evidence="8 14" id="KW-0067">ATP-binding</keyword>
<dbReference type="HAMAP" id="MF_02004">
    <property type="entry name" value="Val_tRNA_synth_type1"/>
    <property type="match status" value="1"/>
</dbReference>
<feature type="region of interest" description="Disordered" evidence="16">
    <location>
        <begin position="138"/>
        <end position="159"/>
    </location>
</feature>
<evidence type="ECO:0000256" key="16">
    <source>
        <dbReference type="SAM" id="MobiDB-lite"/>
    </source>
</evidence>
<keyword evidence="7 14" id="KW-0547">Nucleotide-binding</keyword>
<evidence type="ECO:0000256" key="15">
    <source>
        <dbReference type="SAM" id="Coils"/>
    </source>
</evidence>
<accession>A0AA38Y192</accession>
<dbReference type="SUPFAM" id="SSF50677">
    <property type="entry name" value="ValRS/IleRS/LeuRS editing domain"/>
    <property type="match status" value="1"/>
</dbReference>
<dbReference type="GO" id="GO:0003887">
    <property type="term" value="F:DNA-directed DNA polymerase activity"/>
    <property type="evidence" value="ECO:0007669"/>
    <property type="project" value="InterPro"/>
</dbReference>
<dbReference type="GO" id="GO:0002161">
    <property type="term" value="F:aminoacyl-tRNA deacylase activity"/>
    <property type="evidence" value="ECO:0007669"/>
    <property type="project" value="InterPro"/>
</dbReference>
<dbReference type="InterPro" id="IPR013155">
    <property type="entry name" value="M/V/L/I-tRNA-synth_anticd-bd"/>
</dbReference>
<evidence type="ECO:0000256" key="3">
    <source>
        <dbReference type="ARBA" id="ARBA00011245"/>
    </source>
</evidence>
<feature type="domain" description="Valyl-tRNA synthetase tRNA-binding arm" evidence="19">
    <location>
        <begin position="1057"/>
        <end position="1119"/>
    </location>
</feature>
<dbReference type="InterPro" id="IPR009008">
    <property type="entry name" value="Val/Leu/Ile-tRNA-synth_edit"/>
</dbReference>
<evidence type="ECO:0000256" key="1">
    <source>
        <dbReference type="ARBA" id="ARBA00004496"/>
    </source>
</evidence>
<dbReference type="SUPFAM" id="SSF47323">
    <property type="entry name" value="Anticodon-binding domain of a subclass of class I aminoacyl-tRNA synthetases"/>
    <property type="match status" value="1"/>
</dbReference>
<feature type="coiled-coil region" evidence="15">
    <location>
        <begin position="1055"/>
        <end position="1115"/>
    </location>
</feature>
<dbReference type="CDD" id="cd07962">
    <property type="entry name" value="Anticodon_Ia_Val"/>
    <property type="match status" value="1"/>
</dbReference>
<dbReference type="InterPro" id="IPR001412">
    <property type="entry name" value="aa-tRNA-synth_I_CS"/>
</dbReference>
<gene>
    <name evidence="20" type="ORF">H2204_007793</name>
</gene>
<evidence type="ECO:0000313" key="20">
    <source>
        <dbReference type="EMBL" id="KAJ9632706.1"/>
    </source>
</evidence>
<dbReference type="FunFam" id="1.10.287.380:FF:000001">
    <property type="entry name" value="Valine--tRNA ligase"/>
    <property type="match status" value="1"/>
</dbReference>
<organism evidence="20">
    <name type="scientific">Knufia peltigerae</name>
    <dbReference type="NCBI Taxonomy" id="1002370"/>
    <lineage>
        <taxon>Eukaryota</taxon>
        <taxon>Fungi</taxon>
        <taxon>Dikarya</taxon>
        <taxon>Ascomycota</taxon>
        <taxon>Pezizomycotina</taxon>
        <taxon>Eurotiomycetes</taxon>
        <taxon>Chaetothyriomycetidae</taxon>
        <taxon>Chaetothyriales</taxon>
        <taxon>Trichomeriaceae</taxon>
        <taxon>Knufia</taxon>
    </lineage>
</organism>
<protein>
    <recommendedName>
        <fullName evidence="4">valine--tRNA ligase</fullName>
        <ecNumber evidence="4">6.1.1.9</ecNumber>
    </recommendedName>
    <alternativeName>
        <fullName evidence="12">Valyl-tRNA synthetase</fullName>
    </alternativeName>
</protein>
<dbReference type="InterPro" id="IPR019499">
    <property type="entry name" value="Val-tRNA_synth_tRNA-bd"/>
</dbReference>
<comment type="catalytic activity">
    <reaction evidence="13">
        <text>tRNA(Val) + L-valine + ATP = L-valyl-tRNA(Val) + AMP + diphosphate</text>
        <dbReference type="Rhea" id="RHEA:10704"/>
        <dbReference type="Rhea" id="RHEA-COMP:9672"/>
        <dbReference type="Rhea" id="RHEA-COMP:9708"/>
        <dbReference type="ChEBI" id="CHEBI:30616"/>
        <dbReference type="ChEBI" id="CHEBI:33019"/>
        <dbReference type="ChEBI" id="CHEBI:57762"/>
        <dbReference type="ChEBI" id="CHEBI:78442"/>
        <dbReference type="ChEBI" id="CHEBI:78537"/>
        <dbReference type="ChEBI" id="CHEBI:456215"/>
        <dbReference type="EC" id="6.1.1.9"/>
    </reaction>
</comment>
<dbReference type="GO" id="GO:0006260">
    <property type="term" value="P:DNA replication"/>
    <property type="evidence" value="ECO:0007669"/>
    <property type="project" value="InterPro"/>
</dbReference>
<dbReference type="Gene3D" id="3.90.740.10">
    <property type="entry name" value="Valyl/Leucyl/Isoleucyl-tRNA synthetase, editing domain"/>
    <property type="match status" value="1"/>
</dbReference>
<dbReference type="PANTHER" id="PTHR11946">
    <property type="entry name" value="VALYL-TRNA SYNTHETASES"/>
    <property type="match status" value="1"/>
</dbReference>
<dbReference type="SUPFAM" id="SSF52374">
    <property type="entry name" value="Nucleotidylyl transferase"/>
    <property type="match status" value="1"/>
</dbReference>
<keyword evidence="5" id="KW-0963">Cytoplasm</keyword>
<dbReference type="NCBIfam" id="NF004349">
    <property type="entry name" value="PRK05729.1"/>
    <property type="match status" value="1"/>
</dbReference>
<evidence type="ECO:0000256" key="12">
    <source>
        <dbReference type="ARBA" id="ARBA00029936"/>
    </source>
</evidence>
<dbReference type="NCBIfam" id="TIGR00422">
    <property type="entry name" value="valS"/>
    <property type="match status" value="1"/>
</dbReference>
<dbReference type="Pfam" id="PF00133">
    <property type="entry name" value="tRNA-synt_1"/>
    <property type="match status" value="1"/>
</dbReference>
<dbReference type="GO" id="GO:0005829">
    <property type="term" value="C:cytosol"/>
    <property type="evidence" value="ECO:0007669"/>
    <property type="project" value="TreeGrafter"/>
</dbReference>
<dbReference type="FunFam" id="3.40.50.620:FF:000098">
    <property type="entry name" value="Valine--tRNA ligase"/>
    <property type="match status" value="1"/>
</dbReference>
<dbReference type="Pfam" id="PF04364">
    <property type="entry name" value="DNA_pol3_chi"/>
    <property type="match status" value="1"/>
</dbReference>
<dbReference type="GO" id="GO:0006438">
    <property type="term" value="P:valyl-tRNA aminoacylation"/>
    <property type="evidence" value="ECO:0007669"/>
    <property type="project" value="InterPro"/>
</dbReference>
<comment type="similarity">
    <text evidence="2 14">Belongs to the class-I aminoacyl-tRNA synthetase family.</text>
</comment>
<evidence type="ECO:0000256" key="2">
    <source>
        <dbReference type="ARBA" id="ARBA00005594"/>
    </source>
</evidence>
<proteinExistence type="inferred from homology"/>
<comment type="subunit">
    <text evidence="3">Monomer.</text>
</comment>
<evidence type="ECO:0000256" key="8">
    <source>
        <dbReference type="ARBA" id="ARBA00022840"/>
    </source>
</evidence>
<dbReference type="InterPro" id="IPR014729">
    <property type="entry name" value="Rossmann-like_a/b/a_fold"/>
</dbReference>
<evidence type="ECO:0000256" key="7">
    <source>
        <dbReference type="ARBA" id="ARBA00022741"/>
    </source>
</evidence>
<keyword evidence="6 14" id="KW-0436">Ligase</keyword>
<dbReference type="Gene3D" id="1.10.287.380">
    <property type="entry name" value="Valyl-tRNA synthetase, C-terminal domain"/>
    <property type="match status" value="1"/>
</dbReference>
<evidence type="ECO:0000256" key="9">
    <source>
        <dbReference type="ARBA" id="ARBA00022917"/>
    </source>
</evidence>
<dbReference type="EC" id="6.1.1.9" evidence="4"/>
<comment type="subcellular location">
    <subcellularLocation>
        <location evidence="1">Cytoplasm</location>
    </subcellularLocation>
</comment>
<evidence type="ECO:0000259" key="19">
    <source>
        <dbReference type="Pfam" id="PF10458"/>
    </source>
</evidence>
<evidence type="ECO:0000259" key="17">
    <source>
        <dbReference type="Pfam" id="PF00133"/>
    </source>
</evidence>
<name>A0AA38Y192_9EURO</name>
<dbReference type="InterPro" id="IPR033705">
    <property type="entry name" value="Anticodon_Ia_Val"/>
</dbReference>
<evidence type="ECO:0000259" key="18">
    <source>
        <dbReference type="Pfam" id="PF08264"/>
    </source>
</evidence>
<dbReference type="CDD" id="cd00817">
    <property type="entry name" value="ValRS_core"/>
    <property type="match status" value="1"/>
</dbReference>
<dbReference type="InterPro" id="IPR007459">
    <property type="entry name" value="DNA_pol3_chi"/>
</dbReference>
<dbReference type="InterPro" id="IPR037118">
    <property type="entry name" value="Val-tRNA_synth_C_sf"/>
</dbReference>
<keyword evidence="9 14" id="KW-0648">Protein biosynthesis</keyword>
<feature type="domain" description="Methionyl/Valyl/Leucyl/Isoleucyl-tRNA synthetase anticodon-binding" evidence="18">
    <location>
        <begin position="841"/>
        <end position="989"/>
    </location>
</feature>
<dbReference type="Gene3D" id="3.40.50.10110">
    <property type="entry name" value="DNA polymerase III subunit chi"/>
    <property type="match status" value="1"/>
</dbReference>
<keyword evidence="10 15" id="KW-0175">Coiled coil</keyword>
<dbReference type="Gene3D" id="3.40.50.620">
    <property type="entry name" value="HUPs"/>
    <property type="match status" value="2"/>
</dbReference>
<dbReference type="InterPro" id="IPR002300">
    <property type="entry name" value="aa-tRNA-synth_Ia"/>
</dbReference>
<dbReference type="NCBIfam" id="NF004346">
    <property type="entry name" value="PRK05728.1-2"/>
    <property type="match status" value="1"/>
</dbReference>
<evidence type="ECO:0000256" key="4">
    <source>
        <dbReference type="ARBA" id="ARBA00013169"/>
    </source>
</evidence>
<evidence type="ECO:0000256" key="13">
    <source>
        <dbReference type="ARBA" id="ARBA00047552"/>
    </source>
</evidence>
<dbReference type="EMBL" id="JAPDRN010000054">
    <property type="protein sequence ID" value="KAJ9632706.1"/>
    <property type="molecule type" value="Genomic_DNA"/>
</dbReference>
<dbReference type="InterPro" id="IPR010978">
    <property type="entry name" value="tRNA-bd_arm"/>
</dbReference>
<dbReference type="InterPro" id="IPR009080">
    <property type="entry name" value="tRNAsynth_Ia_anticodon-bd"/>
</dbReference>
<dbReference type="Pfam" id="PF10458">
    <property type="entry name" value="Val_tRNA-synt_C"/>
    <property type="match status" value="1"/>
</dbReference>
<feature type="domain" description="Aminoacyl-tRNA synthetase class Ia" evidence="17">
    <location>
        <begin position="184"/>
        <end position="800"/>
    </location>
</feature>
<comment type="caution">
    <text evidence="20">The sequence shown here is derived from an EMBL/GenBank/DDBJ whole genome shotgun (WGS) entry which is preliminary data.</text>
</comment>
<sequence>MPRADFYLIAKPRFLTEPLRLVCELARKANDAGLFTLVLARDQAQAEELDELLWSFDDDAYIPHQIVGEDVDEEEALVLIAPPGGEAPVRPLVINLRDEPWLGQCERVLEVVPADPEAREPLRERWRQYKTAGYDLNKHDITTPTRRSGAPSGRADLPSRLDDWFPRMTQLAPSYDPKSFETDLYEAWEKAGHFKPSGKGEPYTILLPPPNVTGTLHMGHAFQQTLMDALVRYHRMRGYDTLWQVGTDHAGIATEMVVSRNLALEGNGETRDSLGREGFIGKVWEWKQQSGDIIERQMRRLGTSADWSRSTFTMDPQPSEAVIEAFVRWHEQGLIYRGQRLVNWDPVLKTAISDLEVESAEEDGFLWSIAYQLDEGLSYEHVERDADGVETLRETRDYLVVATTRPETLLGDTAVMVHPEDERYLHLIGKSVVLPLTGRRVPVIADDYVDRAFGTGVVKVTPAHDFNDYQVGVRHGLPMINLFTPVAAINDNAPERFQGLDRYDARKAVLAELEDLGILVETKAHKLQVPRGDRTGQVIEPYLTDQWFVKMDELARRGLELVEGTDGKPGSISFVPPNWINTYRHWMTNIQDWCISRQLWWGHRIPAWFDAATGNCYVGRSEEEVRAKNNLGSDVVLSQESDVLETWFSSQLWPFSTLGWPNEQAMAERGFDRYLPSSVLITGFDIIFFWVARMIMATDNLTGKIPFKDVYFTGLIRDGQGQKMSKSKGNVLDPLDIIDGITIDDLVAKRTGGLMQPRMVEKIEKATRKEFPDGIAAHGADALRFTIAALATHGRDIKFDMNRAEGYKNFCNKLWNASRFTLMNTEGAAFTGVPTPRTDAERWILSRLAATTAEAQGHFAAYRFDLLAQCLYEFAWNAFCDWFLELSKPALNGADAADADSTRHTLLYVLEALLRLLHPLTPFITEQLWQQLAPRLGLGETTLSLRPYPTAAEFEGDHAQAEADVEWLKAVISAVRRVRSELNVAPSKLVPLRLLAGLEHAGQSQDRERIERFSASLSFLLKLDSIQWLADAQSAPPAAAAIVGELKLLVPLEGLVDLDAERARLDKEIKRVEGEQEKSETKLAKFSDKVPPAVIEQERVRLVDWNNQLTGLREQRAKL</sequence>
<dbReference type="PRINTS" id="PR00986">
    <property type="entry name" value="TRNASYNTHVAL"/>
</dbReference>
<evidence type="ECO:0000256" key="11">
    <source>
        <dbReference type="ARBA" id="ARBA00023146"/>
    </source>
</evidence>
<dbReference type="FunFam" id="3.90.740.10:FF:000015">
    <property type="entry name" value="Valine--tRNA ligase"/>
    <property type="match status" value="1"/>
</dbReference>
<evidence type="ECO:0000256" key="6">
    <source>
        <dbReference type="ARBA" id="ARBA00022598"/>
    </source>
</evidence>
<keyword evidence="11 14" id="KW-0030">Aminoacyl-tRNA synthetase</keyword>
<dbReference type="GO" id="GO:0005524">
    <property type="term" value="F:ATP binding"/>
    <property type="evidence" value="ECO:0007669"/>
    <property type="project" value="UniProtKB-KW"/>
</dbReference>
<dbReference type="Gene3D" id="1.10.730.10">
    <property type="entry name" value="Isoleucyl-tRNA Synthetase, Domain 1"/>
    <property type="match status" value="1"/>
</dbReference>
<reference evidence="20" key="1">
    <citation type="submission" date="2022-10" db="EMBL/GenBank/DDBJ databases">
        <title>Culturing micro-colonial fungi from biological soil crusts in the Mojave desert and describing Neophaeococcomyces mojavensis, and introducing the new genera and species Taxawa tesnikishii.</title>
        <authorList>
            <person name="Kurbessoian T."/>
            <person name="Stajich J.E."/>
        </authorList>
    </citation>
    <scope>NUCLEOTIDE SEQUENCE</scope>
    <source>
        <strain evidence="20">TK_35</strain>
    </source>
</reference>
<dbReference type="SUPFAM" id="SSF102400">
    <property type="entry name" value="DNA polymerase III chi subunit"/>
    <property type="match status" value="1"/>
</dbReference>
<dbReference type="GO" id="GO:0003677">
    <property type="term" value="F:DNA binding"/>
    <property type="evidence" value="ECO:0007669"/>
    <property type="project" value="InterPro"/>
</dbReference>
<dbReference type="AlphaFoldDB" id="A0AA38Y192"/>